<keyword evidence="2" id="KW-1185">Reference proteome</keyword>
<keyword evidence="1" id="KW-0378">Hydrolase</keyword>
<dbReference type="RefSeq" id="WP_378309419.1">
    <property type="nucleotide sequence ID" value="NZ_JBHUKS010000026.1"/>
</dbReference>
<dbReference type="InterPro" id="IPR035959">
    <property type="entry name" value="RutC-like_sf"/>
</dbReference>
<evidence type="ECO:0000313" key="2">
    <source>
        <dbReference type="Proteomes" id="UP001597483"/>
    </source>
</evidence>
<dbReference type="Proteomes" id="UP001597483">
    <property type="component" value="Unassembled WGS sequence"/>
</dbReference>
<gene>
    <name evidence="1" type="ORF">ACFSVL_32015</name>
</gene>
<dbReference type="CDD" id="cd00448">
    <property type="entry name" value="YjgF_YER057c_UK114_family"/>
    <property type="match status" value="1"/>
</dbReference>
<dbReference type="Gene3D" id="3.30.1330.40">
    <property type="entry name" value="RutC-like"/>
    <property type="match status" value="1"/>
</dbReference>
<dbReference type="EMBL" id="JBHUKS010000026">
    <property type="protein sequence ID" value="MFD2472061.1"/>
    <property type="molecule type" value="Genomic_DNA"/>
</dbReference>
<reference evidence="2" key="1">
    <citation type="journal article" date="2019" name="Int. J. Syst. Evol. Microbiol.">
        <title>The Global Catalogue of Microorganisms (GCM) 10K type strain sequencing project: providing services to taxonomists for standard genome sequencing and annotation.</title>
        <authorList>
            <consortium name="The Broad Institute Genomics Platform"/>
            <consortium name="The Broad Institute Genome Sequencing Center for Infectious Disease"/>
            <person name="Wu L."/>
            <person name="Ma J."/>
        </authorList>
    </citation>
    <scope>NUCLEOTIDE SEQUENCE [LARGE SCALE GENOMIC DNA]</scope>
    <source>
        <strain evidence="2">CGMCC 4.7641</strain>
    </source>
</reference>
<dbReference type="EC" id="3.5.-.-" evidence="1"/>
<proteinExistence type="predicted"/>
<sequence>MRQLLSTNAAGIAAGTVAGNMVFTAASAIDVATMKRVSEADTIKDETRVILQRIERTLAEAGCTLRDLAKVTCFVSEEEHRLDFAAAWRDLLAPGPYPSRAMVRMDLVSDCRVQVDAIAVLPAGEGKDRR</sequence>
<dbReference type="SUPFAM" id="SSF55298">
    <property type="entry name" value="YjgF-like"/>
    <property type="match status" value="1"/>
</dbReference>
<comment type="caution">
    <text evidence="1">The sequence shown here is derived from an EMBL/GenBank/DDBJ whole genome shotgun (WGS) entry which is preliminary data.</text>
</comment>
<organism evidence="1 2">
    <name type="scientific">Amycolatopsis silviterrae</name>
    <dbReference type="NCBI Taxonomy" id="1656914"/>
    <lineage>
        <taxon>Bacteria</taxon>
        <taxon>Bacillati</taxon>
        <taxon>Actinomycetota</taxon>
        <taxon>Actinomycetes</taxon>
        <taxon>Pseudonocardiales</taxon>
        <taxon>Pseudonocardiaceae</taxon>
        <taxon>Amycolatopsis</taxon>
    </lineage>
</organism>
<protein>
    <submittedName>
        <fullName evidence="1">RidA family protein</fullName>
        <ecNumber evidence="1">3.5.-.-</ecNumber>
    </submittedName>
</protein>
<dbReference type="InterPro" id="IPR006175">
    <property type="entry name" value="YjgF/YER057c/UK114"/>
</dbReference>
<dbReference type="GO" id="GO:0016787">
    <property type="term" value="F:hydrolase activity"/>
    <property type="evidence" value="ECO:0007669"/>
    <property type="project" value="UniProtKB-KW"/>
</dbReference>
<accession>A0ABW5HFR9</accession>
<evidence type="ECO:0000313" key="1">
    <source>
        <dbReference type="EMBL" id="MFD2472061.1"/>
    </source>
</evidence>
<dbReference type="Pfam" id="PF01042">
    <property type="entry name" value="Ribonuc_L-PSP"/>
    <property type="match status" value="1"/>
</dbReference>
<name>A0ABW5HFR9_9PSEU</name>